<keyword evidence="6" id="KW-0677">Repeat</keyword>
<dbReference type="InterPro" id="IPR000961">
    <property type="entry name" value="AGC-kinase_C"/>
</dbReference>
<dbReference type="InterPro" id="IPR008271">
    <property type="entry name" value="Ser/Thr_kinase_AS"/>
</dbReference>
<feature type="binding site" evidence="14 15">
    <location>
        <position position="452"/>
    </location>
    <ligand>
        <name>ATP</name>
        <dbReference type="ChEBI" id="CHEBI:30616"/>
    </ligand>
</feature>
<feature type="domain" description="Protein kinase" evidence="16">
    <location>
        <begin position="56"/>
        <end position="314"/>
    </location>
</feature>
<dbReference type="EC" id="2.7.11.1" evidence="12"/>
<dbReference type="FunFam" id="1.10.510.10:FF:001170">
    <property type="entry name" value="Ribosomal protein S6 kinase alpha-1"/>
    <property type="match status" value="1"/>
</dbReference>
<comment type="cofactor">
    <cofactor evidence="1 12">
        <name>Mg(2+)</name>
        <dbReference type="ChEBI" id="CHEBI:18420"/>
    </cofactor>
</comment>
<keyword evidence="5 12" id="KW-0808">Transferase</keyword>
<name>A0AAV7JHJ2_9METZ</name>
<proteinExistence type="inferred from homology"/>
<dbReference type="AlphaFoldDB" id="A0AAV7JHJ2"/>
<dbReference type="FunFam" id="3.30.200.20:FF:000013">
    <property type="entry name" value="Ribosomal protein S6 kinase"/>
    <property type="match status" value="1"/>
</dbReference>
<dbReference type="PIRSF" id="PIRSF000606">
    <property type="entry name" value="Ribsml_S6_kin_2"/>
    <property type="match status" value="1"/>
</dbReference>
<dbReference type="FunFam" id="1.10.510.10:FF:000010">
    <property type="entry name" value="Ribosomal protein S6 kinase"/>
    <property type="match status" value="1"/>
</dbReference>
<dbReference type="SMART" id="SM00133">
    <property type="entry name" value="S_TK_X"/>
    <property type="match status" value="1"/>
</dbReference>
<dbReference type="PANTHER" id="PTHR24351">
    <property type="entry name" value="RIBOSOMAL PROTEIN S6 KINASE"/>
    <property type="match status" value="1"/>
</dbReference>
<gene>
    <name evidence="18" type="ORF">LOD99_8404</name>
</gene>
<dbReference type="InterPro" id="IPR041906">
    <property type="entry name" value="RSK_N"/>
</dbReference>
<evidence type="ECO:0000256" key="12">
    <source>
        <dbReference type="PIRNR" id="PIRNR000606"/>
    </source>
</evidence>
<evidence type="ECO:0000256" key="13">
    <source>
        <dbReference type="PIRSR" id="PIRSR000606-50"/>
    </source>
</evidence>
<dbReference type="PROSITE" id="PS00107">
    <property type="entry name" value="PROTEIN_KINASE_ATP"/>
    <property type="match status" value="2"/>
</dbReference>
<comment type="caution">
    <text evidence="18">The sequence shown here is derived from an EMBL/GenBank/DDBJ whole genome shotgun (WGS) entry which is preliminary data.</text>
</comment>
<evidence type="ECO:0000256" key="6">
    <source>
        <dbReference type="ARBA" id="ARBA00022737"/>
    </source>
</evidence>
<dbReference type="CDD" id="cd05582">
    <property type="entry name" value="STKc_RSK_N"/>
    <property type="match status" value="1"/>
</dbReference>
<dbReference type="InterPro" id="IPR017441">
    <property type="entry name" value="Protein_kinase_ATP_BS"/>
</dbReference>
<evidence type="ECO:0000313" key="19">
    <source>
        <dbReference type="Proteomes" id="UP001165289"/>
    </source>
</evidence>
<dbReference type="Gene3D" id="3.30.200.20">
    <property type="entry name" value="Phosphorylase Kinase, domain 1"/>
    <property type="match status" value="2"/>
</dbReference>
<protein>
    <recommendedName>
        <fullName evidence="12">Ribosomal protein S6 kinase</fullName>
        <ecNumber evidence="12">2.7.11.1</ecNumber>
    </recommendedName>
</protein>
<comment type="similarity">
    <text evidence="2 12">Belongs to the protein kinase superfamily. AGC Ser/Thr protein kinase family. S6 kinase subfamily.</text>
</comment>
<evidence type="ECO:0000259" key="16">
    <source>
        <dbReference type="PROSITE" id="PS50011"/>
    </source>
</evidence>
<dbReference type="Pfam" id="PF00069">
    <property type="entry name" value="Pkinase"/>
    <property type="match status" value="2"/>
</dbReference>
<dbReference type="SMART" id="SM00220">
    <property type="entry name" value="S_TKc"/>
    <property type="match status" value="2"/>
</dbReference>
<dbReference type="GO" id="GO:0035556">
    <property type="term" value="P:intracellular signal transduction"/>
    <property type="evidence" value="ECO:0007669"/>
    <property type="project" value="InterPro"/>
</dbReference>
<evidence type="ECO:0000256" key="11">
    <source>
        <dbReference type="ARBA" id="ARBA00048679"/>
    </source>
</evidence>
<evidence type="ECO:0000256" key="14">
    <source>
        <dbReference type="PIRSR" id="PIRSR000606-51"/>
    </source>
</evidence>
<keyword evidence="9 12" id="KW-0067">ATP-binding</keyword>
<evidence type="ECO:0000259" key="17">
    <source>
        <dbReference type="PROSITE" id="PS51285"/>
    </source>
</evidence>
<keyword evidence="3 12" id="KW-0723">Serine/threonine-protein kinase</keyword>
<comment type="catalytic activity">
    <reaction evidence="11 12">
        <text>L-seryl-[protein] + ATP = O-phospho-L-seryl-[protein] + ADP + H(+)</text>
        <dbReference type="Rhea" id="RHEA:17989"/>
        <dbReference type="Rhea" id="RHEA-COMP:9863"/>
        <dbReference type="Rhea" id="RHEA-COMP:11604"/>
        <dbReference type="ChEBI" id="CHEBI:15378"/>
        <dbReference type="ChEBI" id="CHEBI:29999"/>
        <dbReference type="ChEBI" id="CHEBI:30616"/>
        <dbReference type="ChEBI" id="CHEBI:83421"/>
        <dbReference type="ChEBI" id="CHEBI:456216"/>
        <dbReference type="EC" id="2.7.11.1"/>
    </reaction>
</comment>
<sequence>MPLGNMAPFQQIVSKQEQLEDPMDTDHSTNDYNQDHENEIHIGASPIIPKAEPSHFELLKVLGQGSFGKVFLVRKIFGKDAGTLYAMKVLKKASLKVRDRIRTKKERDILVEVKHPFIVELIYAFQTEGKVYLILEFLRGGDLFSRLSKEVMFTEDDVKFYLAELALAISHLHSLGIIYRDLKPENILLDEDGHIKLTDFGLSKEGMDDIKTFSFCGTVEYMAPEVVNRKGHGIAADWWSFGVLMYEMLMGNLPFQGDNRKDTMNKILKDKLSMPQFLSPEAQSLLRMLFKRNPLNRLGFGPGGIDDIQKHPYFSSIDWTNLMLKRVIPPFKPACGKDTAFYFDSEYTIKTPKDSPGAPVSAHSKEIFRGFSFIAPTNESTFVNPLQPQGAAPLSGTNAGTPSPISNIPSTLNFSSFSQDFELLPNEILGYGSFSTCVKCIHKSTGRHYAVKIIDKTRHDPEEEIQILLRYGHSYQHIVRLHNVYQTDERVWLVMELLQGGELLDHILKRGHFTEKETRDVLFVLVETLAQLHKDGVVHRDLKPSNIMYADMPGNARSLRIADFGFAKQLRADNGLLMTPCYTANYVAPEVLKRQGYDKAIDVWSLGVLLYIMLSGSAPFAAGQNDSPEVILQRISHGTISMDTDNWQYVSLPAKDLVSQMLCVEPSARISMVGILSHHWIIHKDLLPENQLAVRDTTIKGAAEATFNALQKQQDVELKPIGISSLMQRRKDRTSDV</sequence>
<evidence type="ECO:0000313" key="18">
    <source>
        <dbReference type="EMBL" id="KAI6647944.1"/>
    </source>
</evidence>
<reference evidence="18 19" key="1">
    <citation type="journal article" date="2023" name="BMC Biol.">
        <title>The compact genome of the sponge Oopsacas minuta (Hexactinellida) is lacking key metazoan core genes.</title>
        <authorList>
            <person name="Santini S."/>
            <person name="Schenkelaars Q."/>
            <person name="Jourda C."/>
            <person name="Duchesne M."/>
            <person name="Belahbib H."/>
            <person name="Rocher C."/>
            <person name="Selva M."/>
            <person name="Riesgo A."/>
            <person name="Vervoort M."/>
            <person name="Leys S.P."/>
            <person name="Kodjabachian L."/>
            <person name="Le Bivic A."/>
            <person name="Borchiellini C."/>
            <person name="Claverie J.M."/>
            <person name="Renard E."/>
        </authorList>
    </citation>
    <scope>NUCLEOTIDE SEQUENCE [LARGE SCALE GENOMIC DNA]</scope>
    <source>
        <strain evidence="18">SPO-2</strain>
    </source>
</reference>
<dbReference type="GO" id="GO:0000287">
    <property type="term" value="F:magnesium ion binding"/>
    <property type="evidence" value="ECO:0007669"/>
    <property type="project" value="InterPro"/>
</dbReference>
<dbReference type="InterPro" id="IPR000719">
    <property type="entry name" value="Prot_kinase_dom"/>
</dbReference>
<feature type="binding site" evidence="14">
    <location>
        <begin position="429"/>
        <end position="437"/>
    </location>
    <ligand>
        <name>ATP</name>
        <dbReference type="ChEBI" id="CHEBI:30616"/>
    </ligand>
</feature>
<organism evidence="18 19">
    <name type="scientific">Oopsacas minuta</name>
    <dbReference type="NCBI Taxonomy" id="111878"/>
    <lineage>
        <taxon>Eukaryota</taxon>
        <taxon>Metazoa</taxon>
        <taxon>Porifera</taxon>
        <taxon>Hexactinellida</taxon>
        <taxon>Hexasterophora</taxon>
        <taxon>Lyssacinosida</taxon>
        <taxon>Leucopsacidae</taxon>
        <taxon>Oopsacas</taxon>
    </lineage>
</organism>
<evidence type="ECO:0000256" key="15">
    <source>
        <dbReference type="PROSITE-ProRule" id="PRU10141"/>
    </source>
</evidence>
<evidence type="ECO:0000256" key="4">
    <source>
        <dbReference type="ARBA" id="ARBA00022553"/>
    </source>
</evidence>
<feature type="domain" description="Protein kinase" evidence="16">
    <location>
        <begin position="423"/>
        <end position="681"/>
    </location>
</feature>
<evidence type="ECO:0000256" key="8">
    <source>
        <dbReference type="ARBA" id="ARBA00022777"/>
    </source>
</evidence>
<dbReference type="PROSITE" id="PS50011">
    <property type="entry name" value="PROTEIN_KINASE_DOM"/>
    <property type="match status" value="2"/>
</dbReference>
<evidence type="ECO:0000256" key="2">
    <source>
        <dbReference type="ARBA" id="ARBA00009804"/>
    </source>
</evidence>
<dbReference type="PROSITE" id="PS51285">
    <property type="entry name" value="AGC_KINASE_CTER"/>
    <property type="match status" value="1"/>
</dbReference>
<accession>A0AAV7JHJ2</accession>
<evidence type="ECO:0000256" key="5">
    <source>
        <dbReference type="ARBA" id="ARBA00022679"/>
    </source>
</evidence>
<keyword evidence="8 12" id="KW-0418">Kinase</keyword>
<dbReference type="InterPro" id="IPR011009">
    <property type="entry name" value="Kinase-like_dom_sf"/>
</dbReference>
<dbReference type="SUPFAM" id="SSF56112">
    <property type="entry name" value="Protein kinase-like (PK-like)"/>
    <property type="match status" value="2"/>
</dbReference>
<dbReference type="Proteomes" id="UP001165289">
    <property type="component" value="Unassembled WGS sequence"/>
</dbReference>
<feature type="active site" description="Proton acceptor" evidence="13">
    <location>
        <position position="181"/>
    </location>
</feature>
<dbReference type="GO" id="GO:0004674">
    <property type="term" value="F:protein serine/threonine kinase activity"/>
    <property type="evidence" value="ECO:0007669"/>
    <property type="project" value="UniProtKB-KW"/>
</dbReference>
<feature type="domain" description="AGC-kinase C-terminal" evidence="17">
    <location>
        <begin position="315"/>
        <end position="383"/>
    </location>
</feature>
<feature type="binding site" evidence="14 15">
    <location>
        <position position="88"/>
    </location>
    <ligand>
        <name>ATP</name>
        <dbReference type="ChEBI" id="CHEBI:30616"/>
    </ligand>
</feature>
<feature type="binding site" evidence="14">
    <location>
        <begin position="62"/>
        <end position="70"/>
    </location>
    <ligand>
        <name>ATP</name>
        <dbReference type="ChEBI" id="CHEBI:30616"/>
    </ligand>
</feature>
<evidence type="ECO:0000256" key="9">
    <source>
        <dbReference type="ARBA" id="ARBA00022840"/>
    </source>
</evidence>
<evidence type="ECO:0000256" key="1">
    <source>
        <dbReference type="ARBA" id="ARBA00001946"/>
    </source>
</evidence>
<dbReference type="GO" id="GO:0005524">
    <property type="term" value="F:ATP binding"/>
    <property type="evidence" value="ECO:0007669"/>
    <property type="project" value="UniProtKB-UniRule"/>
</dbReference>
<dbReference type="Gene3D" id="1.10.510.10">
    <property type="entry name" value="Transferase(Phosphotransferase) domain 1"/>
    <property type="match status" value="2"/>
</dbReference>
<keyword evidence="4" id="KW-0597">Phosphoprotein</keyword>
<evidence type="ECO:0000256" key="10">
    <source>
        <dbReference type="ARBA" id="ARBA00047899"/>
    </source>
</evidence>
<comment type="catalytic activity">
    <reaction evidence="10 12">
        <text>L-threonyl-[protein] + ATP = O-phospho-L-threonyl-[protein] + ADP + H(+)</text>
        <dbReference type="Rhea" id="RHEA:46608"/>
        <dbReference type="Rhea" id="RHEA-COMP:11060"/>
        <dbReference type="Rhea" id="RHEA-COMP:11605"/>
        <dbReference type="ChEBI" id="CHEBI:15378"/>
        <dbReference type="ChEBI" id="CHEBI:30013"/>
        <dbReference type="ChEBI" id="CHEBI:30616"/>
        <dbReference type="ChEBI" id="CHEBI:61977"/>
        <dbReference type="ChEBI" id="CHEBI:456216"/>
        <dbReference type="EC" id="2.7.11.1"/>
    </reaction>
</comment>
<keyword evidence="19" id="KW-1185">Reference proteome</keyword>
<dbReference type="PROSITE" id="PS00108">
    <property type="entry name" value="PROTEIN_KINASE_ST"/>
    <property type="match status" value="2"/>
</dbReference>
<evidence type="ECO:0000256" key="7">
    <source>
        <dbReference type="ARBA" id="ARBA00022741"/>
    </source>
</evidence>
<keyword evidence="7 12" id="KW-0547">Nucleotide-binding</keyword>
<dbReference type="InterPro" id="IPR016239">
    <property type="entry name" value="Ribosomal_S6_kinase_II"/>
</dbReference>
<feature type="active site" description="Proton acceptor" evidence="13">
    <location>
        <position position="541"/>
    </location>
</feature>
<dbReference type="EMBL" id="JAKMXF010000335">
    <property type="protein sequence ID" value="KAI6647944.1"/>
    <property type="molecule type" value="Genomic_DNA"/>
</dbReference>
<evidence type="ECO:0000256" key="3">
    <source>
        <dbReference type="ARBA" id="ARBA00022527"/>
    </source>
</evidence>